<protein>
    <submittedName>
        <fullName evidence="4">Helix-turn-helix domain-containing protein</fullName>
    </submittedName>
</protein>
<evidence type="ECO:0000256" key="1">
    <source>
        <dbReference type="ARBA" id="ARBA00023015"/>
    </source>
</evidence>
<dbReference type="InterPro" id="IPR018060">
    <property type="entry name" value="HTH_AraC"/>
</dbReference>
<dbReference type="RefSeq" id="WP_316972941.1">
    <property type="nucleotide sequence ID" value="NZ_JAWIIJ010000003.1"/>
</dbReference>
<dbReference type="SUPFAM" id="SSF46689">
    <property type="entry name" value="Homeodomain-like"/>
    <property type="match status" value="2"/>
</dbReference>
<dbReference type="PROSITE" id="PS01124">
    <property type="entry name" value="HTH_ARAC_FAMILY_2"/>
    <property type="match status" value="1"/>
</dbReference>
<reference evidence="4 5" key="1">
    <citation type="submission" date="2023-10" db="EMBL/GenBank/DDBJ databases">
        <title>Characteristics and mechanism of a salt-tolerant marine origin heterotrophic nitrifying- aerobic denitrifying bacteria Marinobacter xestospongiae HN1.</title>
        <authorList>
            <person name="Qi R."/>
        </authorList>
    </citation>
    <scope>NUCLEOTIDE SEQUENCE [LARGE SCALE GENOMIC DNA]</scope>
    <source>
        <strain evidence="4 5">HN1</strain>
    </source>
</reference>
<dbReference type="PANTHER" id="PTHR43130:SF11">
    <property type="entry name" value="TRANSCRIPTIONAL REGULATORY PROTEIN"/>
    <property type="match status" value="1"/>
</dbReference>
<dbReference type="InterPro" id="IPR009057">
    <property type="entry name" value="Homeodomain-like_sf"/>
</dbReference>
<proteinExistence type="predicted"/>
<gene>
    <name evidence="4" type="ORF">RYS15_05350</name>
</gene>
<dbReference type="Pfam" id="PF01965">
    <property type="entry name" value="DJ-1_PfpI"/>
    <property type="match status" value="1"/>
</dbReference>
<keyword evidence="5" id="KW-1185">Reference proteome</keyword>
<organism evidence="4 5">
    <name type="scientific">Marinobacter xestospongiae</name>
    <dbReference type="NCBI Taxonomy" id="994319"/>
    <lineage>
        <taxon>Bacteria</taxon>
        <taxon>Pseudomonadati</taxon>
        <taxon>Pseudomonadota</taxon>
        <taxon>Gammaproteobacteria</taxon>
        <taxon>Pseudomonadales</taxon>
        <taxon>Marinobacteraceae</taxon>
        <taxon>Marinobacter</taxon>
    </lineage>
</organism>
<evidence type="ECO:0000256" key="2">
    <source>
        <dbReference type="ARBA" id="ARBA00023163"/>
    </source>
</evidence>
<keyword evidence="1" id="KW-0805">Transcription regulation</keyword>
<sequence length="345" mass="38071">MITVAVLALPHCHATGIHGVMDFFTTATYCSRKSGGDPTTRFDCQIVTLDDQPVQAYSGATVVPTARRMALTPDLVVVGSGIEAVSAPAQLEQYLVATEPALAWLQDCHRRGALIASVCTGSFVLAEAGLLEGQVTTTHWRAAAQFRQRYPTLRLEEDHLLVDNGQVVCAGGASAYVDLCLYLVERLVSPAIALACSKLLVLDGRRREQTPYMGFFGQQSHQDEAVRKAQAWMDQHYAETIVIDEVAVQAGLGPRTFKRRFKDATGDTPLAYLQQLRVEAAKHLLESTRTQTAQIIWQVGYEDTSSFRRLFKRTVGCTMEQYRRRFSYLTPEPVSQRAAAADEIG</sequence>
<dbReference type="InterPro" id="IPR002818">
    <property type="entry name" value="DJ-1/PfpI"/>
</dbReference>
<evidence type="ECO:0000313" key="4">
    <source>
        <dbReference type="EMBL" id="MDV2078097.1"/>
    </source>
</evidence>
<dbReference type="InterPro" id="IPR052158">
    <property type="entry name" value="INH-QAR"/>
</dbReference>
<feature type="domain" description="HTH araC/xylS-type" evidence="3">
    <location>
        <begin position="227"/>
        <end position="325"/>
    </location>
</feature>
<dbReference type="Pfam" id="PF12833">
    <property type="entry name" value="HTH_18"/>
    <property type="match status" value="1"/>
</dbReference>
<keyword evidence="2" id="KW-0804">Transcription</keyword>
<dbReference type="EMBL" id="JAWIIJ010000003">
    <property type="protein sequence ID" value="MDV2078097.1"/>
    <property type="molecule type" value="Genomic_DNA"/>
</dbReference>
<dbReference type="CDD" id="cd03138">
    <property type="entry name" value="GATase1_AraC_2"/>
    <property type="match status" value="1"/>
</dbReference>
<evidence type="ECO:0000259" key="3">
    <source>
        <dbReference type="PROSITE" id="PS01124"/>
    </source>
</evidence>
<dbReference type="SMART" id="SM00342">
    <property type="entry name" value="HTH_ARAC"/>
    <property type="match status" value="1"/>
</dbReference>
<dbReference type="PANTHER" id="PTHR43130">
    <property type="entry name" value="ARAC-FAMILY TRANSCRIPTIONAL REGULATOR"/>
    <property type="match status" value="1"/>
</dbReference>
<dbReference type="InterPro" id="IPR029062">
    <property type="entry name" value="Class_I_gatase-like"/>
</dbReference>
<dbReference type="Gene3D" id="1.10.10.60">
    <property type="entry name" value="Homeodomain-like"/>
    <property type="match status" value="2"/>
</dbReference>
<accession>A0ABU3VV04</accession>
<dbReference type="SUPFAM" id="SSF52317">
    <property type="entry name" value="Class I glutamine amidotransferase-like"/>
    <property type="match status" value="1"/>
</dbReference>
<comment type="caution">
    <text evidence="4">The sequence shown here is derived from an EMBL/GenBank/DDBJ whole genome shotgun (WGS) entry which is preliminary data.</text>
</comment>
<evidence type="ECO:0000313" key="5">
    <source>
        <dbReference type="Proteomes" id="UP001269819"/>
    </source>
</evidence>
<dbReference type="Proteomes" id="UP001269819">
    <property type="component" value="Unassembled WGS sequence"/>
</dbReference>
<dbReference type="Gene3D" id="3.40.50.880">
    <property type="match status" value="1"/>
</dbReference>
<name>A0ABU3VV04_9GAMM</name>